<comment type="caution">
    <text evidence="1">The sequence shown here is derived from an EMBL/GenBank/DDBJ whole genome shotgun (WGS) entry which is preliminary data.</text>
</comment>
<gene>
    <name evidence="1" type="ORF">MED217_16635</name>
</gene>
<dbReference type="AlphaFoldDB" id="A3XHQ7"/>
<dbReference type="EMBL" id="AANC01000001">
    <property type="protein sequence ID" value="EAQ51188.1"/>
    <property type="molecule type" value="Genomic_DNA"/>
</dbReference>
<dbReference type="STRING" id="398720.MED217_16635"/>
<accession>A3XHQ7</accession>
<keyword evidence="2" id="KW-1185">Reference proteome</keyword>
<reference evidence="1 2" key="1">
    <citation type="journal article" date="2007" name="Nature">
        <title>Light stimulates growth of proteorhodopsin-containing marine Flavobacteria.</title>
        <authorList>
            <person name="Gomez-Consarnau L."/>
            <person name="Gonzalez J.M."/>
            <person name="Coll-Llado M."/>
            <person name="Gourdon P."/>
            <person name="Pascher T."/>
            <person name="Neutze R."/>
            <person name="Pedros-Alio C."/>
            <person name="Pinhassi J."/>
        </authorList>
    </citation>
    <scope>NUCLEOTIDE SEQUENCE [LARGE SCALE GENOMIC DNA]</scope>
    <source>
        <strain evidence="1 2">MED217</strain>
    </source>
</reference>
<proteinExistence type="predicted"/>
<organism evidence="1 2">
    <name type="scientific">Leeuwenhoekiella blandensis (strain CECT 7118 / CCUG 51940 / KCTC 22103 / MED217)</name>
    <name type="common">Flavobacterium sp. (strain MED217)</name>
    <dbReference type="NCBI Taxonomy" id="398720"/>
    <lineage>
        <taxon>Bacteria</taxon>
        <taxon>Pseudomonadati</taxon>
        <taxon>Bacteroidota</taxon>
        <taxon>Flavobacteriia</taxon>
        <taxon>Flavobacteriales</taxon>
        <taxon>Flavobacteriaceae</taxon>
        <taxon>Leeuwenhoekiella</taxon>
    </lineage>
</organism>
<name>A3XHQ7_LEEBM</name>
<protein>
    <submittedName>
        <fullName evidence="1">Uncharacterized protein</fullName>
    </submittedName>
</protein>
<sequence>MSTSHNLSSQNLEGKWLLVVDETTYTVPSCIILEYENNTERVYEFNKVINEFPVEIDSLKKTIKKDSQTEFYRIIDNNCLEIITEENGSTKYNPRFVRITPTVLLNPFDLTKTLSFKEISGNSKNIKDTITINKSDLSPRAKTFSNYKFEDSFLKIVSWQNTYFLALKKGKKYQKIWPLQEIGEDYFILYGKANAKAPIKYMLIKN</sequence>
<evidence type="ECO:0000313" key="2">
    <source>
        <dbReference type="Proteomes" id="UP000001601"/>
    </source>
</evidence>
<evidence type="ECO:0000313" key="1">
    <source>
        <dbReference type="EMBL" id="EAQ51188.1"/>
    </source>
</evidence>
<dbReference type="Proteomes" id="UP000001601">
    <property type="component" value="Unassembled WGS sequence"/>
</dbReference>
<dbReference type="HOGENOM" id="CLU_1330554_0_0_10"/>